<name>C8VIC0_EMENI</name>
<dbReference type="CDD" id="cd11375">
    <property type="entry name" value="Peptidase_M54"/>
    <property type="match status" value="1"/>
</dbReference>
<dbReference type="GO" id="GO:0006508">
    <property type="term" value="P:proteolysis"/>
    <property type="evidence" value="ECO:0007669"/>
    <property type="project" value="UniProtKB-KW"/>
</dbReference>
<keyword evidence="3" id="KW-0479">Metal-binding</keyword>
<dbReference type="SUPFAM" id="SSF55486">
    <property type="entry name" value="Metalloproteases ('zincins'), catalytic domain"/>
    <property type="match status" value="1"/>
</dbReference>
<evidence type="ECO:0000256" key="6">
    <source>
        <dbReference type="ARBA" id="ARBA00023049"/>
    </source>
</evidence>
<feature type="compositionally biased region" description="Polar residues" evidence="7">
    <location>
        <begin position="29"/>
        <end position="48"/>
    </location>
</feature>
<evidence type="ECO:0000256" key="7">
    <source>
        <dbReference type="SAM" id="MobiDB-lite"/>
    </source>
</evidence>
<evidence type="ECO:0000256" key="3">
    <source>
        <dbReference type="ARBA" id="ARBA00022723"/>
    </source>
</evidence>
<dbReference type="PANTHER" id="PTHR15910">
    <property type="entry name" value="ARCHAEMETZINCIN"/>
    <property type="match status" value="1"/>
</dbReference>
<organism evidence="8 9">
    <name type="scientific">Emericella nidulans (strain FGSC A4 / ATCC 38163 / CBS 112.46 / NRRL 194 / M139)</name>
    <name type="common">Aspergillus nidulans</name>
    <dbReference type="NCBI Taxonomy" id="227321"/>
    <lineage>
        <taxon>Eukaryota</taxon>
        <taxon>Fungi</taxon>
        <taxon>Dikarya</taxon>
        <taxon>Ascomycota</taxon>
        <taxon>Pezizomycotina</taxon>
        <taxon>Eurotiomycetes</taxon>
        <taxon>Eurotiomycetidae</taxon>
        <taxon>Eurotiales</taxon>
        <taxon>Aspergillaceae</taxon>
        <taxon>Aspergillus</taxon>
        <taxon>Aspergillus subgen. Nidulantes</taxon>
    </lineage>
</organism>
<evidence type="ECO:0000256" key="4">
    <source>
        <dbReference type="ARBA" id="ARBA00022801"/>
    </source>
</evidence>
<keyword evidence="4" id="KW-0378">Hydrolase</keyword>
<keyword evidence="9" id="KW-1185">Reference proteome</keyword>
<evidence type="ECO:0000313" key="8">
    <source>
        <dbReference type="EMBL" id="CBF83223.1"/>
    </source>
</evidence>
<dbReference type="GO" id="GO:0008237">
    <property type="term" value="F:metallopeptidase activity"/>
    <property type="evidence" value="ECO:0007669"/>
    <property type="project" value="UniProtKB-KW"/>
</dbReference>
<keyword evidence="5" id="KW-0862">Zinc</keyword>
<dbReference type="Pfam" id="PF07998">
    <property type="entry name" value="Peptidase_M54"/>
    <property type="match status" value="1"/>
</dbReference>
<evidence type="ECO:0000256" key="2">
    <source>
        <dbReference type="ARBA" id="ARBA00022670"/>
    </source>
</evidence>
<feature type="region of interest" description="Disordered" evidence="7">
    <location>
        <begin position="1"/>
        <end position="60"/>
    </location>
</feature>
<dbReference type="RefSeq" id="XP_050468437.1">
    <property type="nucleotide sequence ID" value="XM_050612525.1"/>
</dbReference>
<dbReference type="GO" id="GO:0046872">
    <property type="term" value="F:metal ion binding"/>
    <property type="evidence" value="ECO:0007669"/>
    <property type="project" value="UniProtKB-KW"/>
</dbReference>
<dbReference type="VEuPathDB" id="FungiDB:AN10381"/>
<comment type="cofactor">
    <cofactor evidence="1">
        <name>Zn(2+)</name>
        <dbReference type="ChEBI" id="CHEBI:29105"/>
    </cofactor>
</comment>
<reference evidence="9" key="1">
    <citation type="journal article" date="2005" name="Nature">
        <title>Sequencing of Aspergillus nidulans and comparative analysis with A. fumigatus and A. oryzae.</title>
        <authorList>
            <person name="Galagan J.E."/>
            <person name="Calvo S.E."/>
            <person name="Cuomo C."/>
            <person name="Ma L.J."/>
            <person name="Wortman J.R."/>
            <person name="Batzoglou S."/>
            <person name="Lee S.I."/>
            <person name="Basturkmen M."/>
            <person name="Spevak C.C."/>
            <person name="Clutterbuck J."/>
            <person name="Kapitonov V."/>
            <person name="Jurka J."/>
            <person name="Scazzocchio C."/>
            <person name="Farman M."/>
            <person name="Butler J."/>
            <person name="Purcell S."/>
            <person name="Harris S."/>
            <person name="Braus G.H."/>
            <person name="Draht O."/>
            <person name="Busch S."/>
            <person name="D'Enfert C."/>
            <person name="Bouchier C."/>
            <person name="Goldman G.H."/>
            <person name="Bell-Pedersen D."/>
            <person name="Griffiths-Jones S."/>
            <person name="Doonan J.H."/>
            <person name="Yu J."/>
            <person name="Vienken K."/>
            <person name="Pain A."/>
            <person name="Freitag M."/>
            <person name="Selker E.U."/>
            <person name="Archer D.B."/>
            <person name="Penalva M.A."/>
            <person name="Oakley B.R."/>
            <person name="Momany M."/>
            <person name="Tanaka T."/>
            <person name="Kumagai T."/>
            <person name="Asai K."/>
            <person name="Machida M."/>
            <person name="Nierman W.C."/>
            <person name="Denning D.W."/>
            <person name="Caddick M."/>
            <person name="Hynes M."/>
            <person name="Paoletti M."/>
            <person name="Fischer R."/>
            <person name="Miller B."/>
            <person name="Dyer P."/>
            <person name="Sachs M.S."/>
            <person name="Osmani S.A."/>
            <person name="Birren B.W."/>
        </authorList>
    </citation>
    <scope>NUCLEOTIDE SEQUENCE [LARGE SCALE GENOMIC DNA]</scope>
    <source>
        <strain evidence="9">FGSC A4 / ATCC 38163 / CBS 112.46 / NRRL 194 / M139</strain>
    </source>
</reference>
<dbReference type="HOGENOM" id="CLU_035433_2_1_1"/>
<evidence type="ECO:0000313" key="9">
    <source>
        <dbReference type="Proteomes" id="UP000000560"/>
    </source>
</evidence>
<dbReference type="eggNOG" id="ENOG502QVTZ">
    <property type="taxonomic scope" value="Eukaryota"/>
</dbReference>
<evidence type="ECO:0000256" key="5">
    <source>
        <dbReference type="ARBA" id="ARBA00022833"/>
    </source>
</evidence>
<dbReference type="OrthoDB" id="2365600at2759"/>
<keyword evidence="2" id="KW-0645">Protease</keyword>
<dbReference type="KEGG" id="ani:ANIA_10381"/>
<dbReference type="InterPro" id="IPR024079">
    <property type="entry name" value="MetalloPept_cat_dom_sf"/>
</dbReference>
<protein>
    <recommendedName>
        <fullName evidence="10">Archaemetzincin-2</fullName>
    </recommendedName>
</protein>
<dbReference type="InParanoid" id="C8VIC0"/>
<accession>C8VIC0</accession>
<feature type="region of interest" description="Disordered" evidence="7">
    <location>
        <begin position="314"/>
        <end position="340"/>
    </location>
</feature>
<sequence>MPLRQAARQPECLHSSLTYDPSPIAAQVHYTQPSVQDRQDAVTPSSPKETPAPPTRIDLKHFPAPLVLPGDDLALDPEQPPQSFQEWYDEEDRNPVTVKRRTVYLIGPPNVDRSAEEVNSWAAPTLGPETGTEAGYGAEGKKEAVLKPPAVDDILPYISAFFSGLPVKKLRPPPSKWKFTPWTEELPKRSKKVSYIALTTPKGEAIRIRTRPCPASDKLYLRQLNLDDLLDVAISILPEDAYALCMLVHHDLFEDDEDIFVCGRAYGGSRVAVVSTARYNPLLDDSLYVGRDHAWPGSHCVCYIEDICKDHDPDDSGTHSGRKRKRKKPGIRQQPHNRSGPLESALAAFISTPPQAGGDDLPALWRYRILRTVSHELAHCFGLDHCVYYACIMQGSASLAEDARQPPYLCPVDLAKVLAATGSSGQKRDQALLEYCEQPGTRDNKHFAALGAWLRWSLQLGSGSSSSLDGGLS</sequence>
<dbReference type="AlphaFoldDB" id="C8VIC0"/>
<dbReference type="Gene3D" id="3.40.390.10">
    <property type="entry name" value="Collagenase (Catalytic Domain)"/>
    <property type="match status" value="1"/>
</dbReference>
<gene>
    <name evidence="8" type="ORF">ANIA_10381</name>
</gene>
<evidence type="ECO:0000256" key="1">
    <source>
        <dbReference type="ARBA" id="ARBA00001947"/>
    </source>
</evidence>
<dbReference type="OMA" id="CFGIDHC"/>
<reference evidence="9" key="2">
    <citation type="journal article" date="2009" name="Fungal Genet. Biol.">
        <title>The 2008 update of the Aspergillus nidulans genome annotation: a community effort.</title>
        <authorList>
            <person name="Wortman J.R."/>
            <person name="Gilsenan J.M."/>
            <person name="Joardar V."/>
            <person name="Deegan J."/>
            <person name="Clutterbuck J."/>
            <person name="Andersen M.R."/>
            <person name="Archer D."/>
            <person name="Bencina M."/>
            <person name="Braus G."/>
            <person name="Coutinho P."/>
            <person name="von Dohren H."/>
            <person name="Doonan J."/>
            <person name="Driessen A.J."/>
            <person name="Durek P."/>
            <person name="Espeso E."/>
            <person name="Fekete E."/>
            <person name="Flipphi M."/>
            <person name="Estrada C.G."/>
            <person name="Geysens S."/>
            <person name="Goldman G."/>
            <person name="de Groot P.W."/>
            <person name="Hansen K."/>
            <person name="Harris S.D."/>
            <person name="Heinekamp T."/>
            <person name="Helmstaedt K."/>
            <person name="Henrissat B."/>
            <person name="Hofmann G."/>
            <person name="Homan T."/>
            <person name="Horio T."/>
            <person name="Horiuchi H."/>
            <person name="James S."/>
            <person name="Jones M."/>
            <person name="Karaffa L."/>
            <person name="Karanyi Z."/>
            <person name="Kato M."/>
            <person name="Keller N."/>
            <person name="Kelly D.E."/>
            <person name="Kiel J.A."/>
            <person name="Kim J.M."/>
            <person name="van der Klei I.J."/>
            <person name="Klis F.M."/>
            <person name="Kovalchuk A."/>
            <person name="Krasevec N."/>
            <person name="Kubicek C.P."/>
            <person name="Liu B."/>
            <person name="Maccabe A."/>
            <person name="Meyer V."/>
            <person name="Mirabito P."/>
            <person name="Miskei M."/>
            <person name="Mos M."/>
            <person name="Mullins J."/>
            <person name="Nelson D.R."/>
            <person name="Nielsen J."/>
            <person name="Oakley B.R."/>
            <person name="Osmani S.A."/>
            <person name="Pakula T."/>
            <person name="Paszewski A."/>
            <person name="Paulsen I."/>
            <person name="Pilsyk S."/>
            <person name="Pocsi I."/>
            <person name="Punt P.J."/>
            <person name="Ram A.F."/>
            <person name="Ren Q."/>
            <person name="Robellet X."/>
            <person name="Robson G."/>
            <person name="Seiboth B."/>
            <person name="van Solingen P."/>
            <person name="Specht T."/>
            <person name="Sun J."/>
            <person name="Taheri-Talesh N."/>
            <person name="Takeshita N."/>
            <person name="Ussery D."/>
            <person name="vanKuyk P.A."/>
            <person name="Visser H."/>
            <person name="van de Vondervoort P.J."/>
            <person name="de Vries R.P."/>
            <person name="Walton J."/>
            <person name="Xiang X."/>
            <person name="Xiong Y."/>
            <person name="Zeng A.P."/>
            <person name="Brandt B.W."/>
            <person name="Cornell M.J."/>
            <person name="van den Hondel C.A."/>
            <person name="Visser J."/>
            <person name="Oliver S.G."/>
            <person name="Turner G."/>
        </authorList>
    </citation>
    <scope>GENOME REANNOTATION</scope>
    <source>
        <strain evidence="9">FGSC A4 / ATCC 38163 / CBS 112.46 / NRRL 194 / M139</strain>
    </source>
</reference>
<dbReference type="PANTHER" id="PTHR15910:SF1">
    <property type="entry name" value="ARCHAEMETZINCIN-2"/>
    <property type="match status" value="1"/>
</dbReference>
<dbReference type="EMBL" id="BN001306">
    <property type="protein sequence ID" value="CBF83223.1"/>
    <property type="molecule type" value="Genomic_DNA"/>
</dbReference>
<dbReference type="InterPro" id="IPR012962">
    <property type="entry name" value="Pept_M54_archaemetzincn"/>
</dbReference>
<proteinExistence type="predicted"/>
<keyword evidence="6" id="KW-0482">Metalloprotease</keyword>
<evidence type="ECO:0008006" key="10">
    <source>
        <dbReference type="Google" id="ProtNLM"/>
    </source>
</evidence>
<dbReference type="GeneID" id="74896372"/>
<feature type="compositionally biased region" description="Basic residues" evidence="7">
    <location>
        <begin position="320"/>
        <end position="330"/>
    </location>
</feature>
<dbReference type="Proteomes" id="UP000000560">
    <property type="component" value="Chromosome VI"/>
</dbReference>